<dbReference type="PRINTS" id="PR00811">
    <property type="entry name" value="BCTERIALGSPD"/>
</dbReference>
<sequence precursor="true">MNMFKSSKKFIAAAAAFILVCLISGCNTGDLFSGKAAELQAEKILAEANKIEPDEDTKNPVPRLYTQEPEVIQHGKEFKIFYFTKNQPPATLSKILAEQKLGAKIAVIAETNQLLITCGSEKEANEIINFLKSADVSPLQVKINCMILEHYADVTMDWETKIEIENFLGEEVTFDGLFPGASLREPQRGGFGLDIGYISNAGVAGHEVSVLVDMLVSRGYMKILMNPEVKTANGKEALIKSTDKVPVPRVVNQRNQNPYTVTAYEDVEDILKVTPTAYSDGTVGIKAEITLGAKSTPEGATQLPIRTKRVFKADESRLKSGNSLIIGGFKKTEKLSIIRGVPFFKDIPLIGVLFSSKDFEERVKEVIFIVTPSIVAKGVDHQEMIDYIRNKHADPDMNRPFNELLTDPLGTFDYYKMLEKKAAEEEISRIRAEIQVNATEREIAMAELKLIELRDSLQSLEKVTDEERAQYTKTQAQLNKEIEEKKALLASQQAELEAAKAAKAEVQKQMEAEKQKNQQLVSQLQKLEEVKTQIAEQKQQTENLKTLSSKEKQTADSLNAELETLKGRLKELRDEYSRVKAEHESSMQNEQDVPNESQAEPEAKEDASETEPSEQKPESESQEKAPETEPAEKPEPEAKDDASQAEPVQNQSSS</sequence>
<dbReference type="PANTHER" id="PTHR30332:SF24">
    <property type="entry name" value="SECRETIN GSPD-RELATED"/>
    <property type="match status" value="1"/>
</dbReference>
<feature type="compositionally biased region" description="Basic and acidic residues" evidence="5">
    <location>
        <begin position="576"/>
        <end position="585"/>
    </location>
</feature>
<evidence type="ECO:0000256" key="6">
    <source>
        <dbReference type="SAM" id="SignalP"/>
    </source>
</evidence>
<gene>
    <name evidence="8" type="primary">xpsD</name>
    <name evidence="8" type="ORF">SMSP2_01205</name>
</gene>
<reference evidence="9" key="1">
    <citation type="submission" date="2017-02" db="EMBL/GenBank/DDBJ databases">
        <title>Comparative genomics and description of representatives of a novel lineage of planctomycetes thriving in anoxic sediments.</title>
        <authorList>
            <person name="Spring S."/>
            <person name="Bunk B."/>
            <person name="Sproer C."/>
        </authorList>
    </citation>
    <scope>NUCLEOTIDE SEQUENCE [LARGE SCALE GENOMIC DNA]</scope>
    <source>
        <strain evidence="9">SM-Chi-D1</strain>
    </source>
</reference>
<feature type="signal peptide" evidence="6">
    <location>
        <begin position="1"/>
        <end position="28"/>
    </location>
</feature>
<dbReference type="AlphaFoldDB" id="A0A1Q2MDR0"/>
<feature type="compositionally biased region" description="Polar residues" evidence="5">
    <location>
        <begin position="534"/>
        <end position="547"/>
    </location>
</feature>
<dbReference type="GO" id="GO:0015627">
    <property type="term" value="C:type II protein secretion system complex"/>
    <property type="evidence" value="ECO:0007669"/>
    <property type="project" value="TreeGrafter"/>
</dbReference>
<evidence type="ECO:0000313" key="8">
    <source>
        <dbReference type="EMBL" id="AQQ70843.1"/>
    </source>
</evidence>
<keyword evidence="2 6" id="KW-0732">Signal</keyword>
<dbReference type="InterPro" id="IPR050810">
    <property type="entry name" value="Bact_Secretion_Sys_Channel"/>
</dbReference>
<dbReference type="Proteomes" id="UP000188181">
    <property type="component" value="Chromosome"/>
</dbReference>
<dbReference type="InterPro" id="IPR001775">
    <property type="entry name" value="GspD/PilQ"/>
</dbReference>
<evidence type="ECO:0000256" key="2">
    <source>
        <dbReference type="ARBA" id="ARBA00022729"/>
    </source>
</evidence>
<accession>A0A1Q2MDR0</accession>
<comment type="similarity">
    <text evidence="4">Belongs to the bacterial secretin family.</text>
</comment>
<feature type="region of interest" description="Disordered" evidence="5">
    <location>
        <begin position="533"/>
        <end position="559"/>
    </location>
</feature>
<feature type="domain" description="Type II/III secretion system secretin-like" evidence="7">
    <location>
        <begin position="215"/>
        <end position="375"/>
    </location>
</feature>
<feature type="region of interest" description="Disordered" evidence="5">
    <location>
        <begin position="576"/>
        <end position="654"/>
    </location>
</feature>
<evidence type="ECO:0000256" key="1">
    <source>
        <dbReference type="ARBA" id="ARBA00004370"/>
    </source>
</evidence>
<evidence type="ECO:0000256" key="4">
    <source>
        <dbReference type="RuleBase" id="RU004003"/>
    </source>
</evidence>
<organism evidence="8 9">
    <name type="scientific">Limihaloglobus sulfuriphilus</name>
    <dbReference type="NCBI Taxonomy" id="1851148"/>
    <lineage>
        <taxon>Bacteria</taxon>
        <taxon>Pseudomonadati</taxon>
        <taxon>Planctomycetota</taxon>
        <taxon>Phycisphaerae</taxon>
        <taxon>Sedimentisphaerales</taxon>
        <taxon>Sedimentisphaeraceae</taxon>
        <taxon>Limihaloglobus</taxon>
    </lineage>
</organism>
<proteinExistence type="inferred from homology"/>
<dbReference type="GO" id="GO:0009306">
    <property type="term" value="P:protein secretion"/>
    <property type="evidence" value="ECO:0007669"/>
    <property type="project" value="InterPro"/>
</dbReference>
<dbReference type="Pfam" id="PF00263">
    <property type="entry name" value="Secretin"/>
    <property type="match status" value="1"/>
</dbReference>
<dbReference type="PROSITE" id="PS51257">
    <property type="entry name" value="PROKAR_LIPOPROTEIN"/>
    <property type="match status" value="1"/>
</dbReference>
<dbReference type="STRING" id="1851148.SMSP2_01205"/>
<dbReference type="EMBL" id="CP019646">
    <property type="protein sequence ID" value="AQQ70843.1"/>
    <property type="molecule type" value="Genomic_DNA"/>
</dbReference>
<evidence type="ECO:0000313" key="9">
    <source>
        <dbReference type="Proteomes" id="UP000188181"/>
    </source>
</evidence>
<keyword evidence="3" id="KW-0472">Membrane</keyword>
<evidence type="ECO:0000256" key="3">
    <source>
        <dbReference type="ARBA" id="ARBA00023136"/>
    </source>
</evidence>
<feature type="chain" id="PRO_5012478973" evidence="6">
    <location>
        <begin position="29"/>
        <end position="654"/>
    </location>
</feature>
<dbReference type="KEGG" id="pbas:SMSP2_01205"/>
<dbReference type="RefSeq" id="WP_146683077.1">
    <property type="nucleotide sequence ID" value="NZ_CP019646.1"/>
</dbReference>
<dbReference type="PANTHER" id="PTHR30332">
    <property type="entry name" value="PROBABLE GENERAL SECRETION PATHWAY PROTEIN D"/>
    <property type="match status" value="1"/>
</dbReference>
<dbReference type="GO" id="GO:0016020">
    <property type="term" value="C:membrane"/>
    <property type="evidence" value="ECO:0007669"/>
    <property type="project" value="UniProtKB-SubCell"/>
</dbReference>
<feature type="compositionally biased region" description="Polar residues" evidence="5">
    <location>
        <begin position="586"/>
        <end position="598"/>
    </location>
</feature>
<evidence type="ECO:0000259" key="7">
    <source>
        <dbReference type="Pfam" id="PF00263"/>
    </source>
</evidence>
<keyword evidence="9" id="KW-1185">Reference proteome</keyword>
<protein>
    <submittedName>
        <fullName evidence="8">General secretion pathway protein D</fullName>
    </submittedName>
</protein>
<evidence type="ECO:0000256" key="5">
    <source>
        <dbReference type="SAM" id="MobiDB-lite"/>
    </source>
</evidence>
<comment type="subcellular location">
    <subcellularLocation>
        <location evidence="1">Membrane</location>
    </subcellularLocation>
</comment>
<feature type="compositionally biased region" description="Basic and acidic residues" evidence="5">
    <location>
        <begin position="601"/>
        <end position="642"/>
    </location>
</feature>
<name>A0A1Q2MDR0_9BACT</name>
<dbReference type="OrthoDB" id="9779724at2"/>
<dbReference type="InterPro" id="IPR004846">
    <property type="entry name" value="T2SS/T3SS_dom"/>
</dbReference>